<dbReference type="InterPro" id="IPR025184">
    <property type="entry name" value="AadA_C"/>
</dbReference>
<dbReference type="Pfam" id="PF13427">
    <property type="entry name" value="AadA_C"/>
    <property type="match status" value="1"/>
</dbReference>
<keyword evidence="1 3" id="KW-0808">Transferase</keyword>
<gene>
    <name evidence="3" type="ORF">FD00_GL000197</name>
</gene>
<evidence type="ECO:0000313" key="4">
    <source>
        <dbReference type="Proteomes" id="UP000050898"/>
    </source>
</evidence>
<dbReference type="PATRIC" id="fig|1046596.6.peg.202"/>
<reference evidence="3 4" key="1">
    <citation type="journal article" date="2015" name="Genome Announc.">
        <title>Expanding the biotechnology potential of lactobacilli through comparative genomics of 213 strains and associated genera.</title>
        <authorList>
            <person name="Sun Z."/>
            <person name="Harris H.M."/>
            <person name="McCann A."/>
            <person name="Guo C."/>
            <person name="Argimon S."/>
            <person name="Zhang W."/>
            <person name="Yang X."/>
            <person name="Jeffery I.B."/>
            <person name="Cooney J.C."/>
            <person name="Kagawa T.F."/>
            <person name="Liu W."/>
            <person name="Song Y."/>
            <person name="Salvetti E."/>
            <person name="Wrobel A."/>
            <person name="Rasinkangas P."/>
            <person name="Parkhill J."/>
            <person name="Rea M.C."/>
            <person name="O'Sullivan O."/>
            <person name="Ritari J."/>
            <person name="Douillard F.P."/>
            <person name="Paul Ross R."/>
            <person name="Yang R."/>
            <person name="Briner A.E."/>
            <person name="Felis G.E."/>
            <person name="de Vos W.M."/>
            <person name="Barrangou R."/>
            <person name="Klaenhammer T.R."/>
            <person name="Caufield P.W."/>
            <person name="Cui Y."/>
            <person name="Zhang H."/>
            <person name="O'Toole P.W."/>
        </authorList>
    </citation>
    <scope>NUCLEOTIDE SEQUENCE [LARGE SCALE GENOMIC DNA]</scope>
    <source>
        <strain evidence="3 4">DSM 20444</strain>
    </source>
</reference>
<name>A0A0R2E2E2_9LACO</name>
<sequence length="254" mass="29220">MEEKLFTSLKNGYKRILKNNLVGIYIHGSFVLDSFNESVSDLDYLVVVYQSLSLITKKRIMEYTVESLWPFAPAKGLEFHIVLLKNTITFNEPVPFELHFSKQHYQKYVNNPTNYIKTMHGLDPDLTAHFMITVRAGQVLVGMPIKKVFCSIPSSSYWNSILYDVSDAKSTIIEQPMYTILNLCRAFAYKKEKLITSKLSGGRWGIINIPQKYSEIIKSALNEYSSSVIGQYEKKYSNSSLIEFAEYMLNKIND</sequence>
<dbReference type="AlphaFoldDB" id="A0A0R2E2E2"/>
<protein>
    <submittedName>
        <fullName evidence="3">Nucleotidyltransferase</fullName>
    </submittedName>
</protein>
<dbReference type="EMBL" id="AYYH01000010">
    <property type="protein sequence ID" value="KRN10431.1"/>
    <property type="molecule type" value="Genomic_DNA"/>
</dbReference>
<feature type="domain" description="Adenylyltransferase AadA C-terminal" evidence="2">
    <location>
        <begin position="147"/>
        <end position="250"/>
    </location>
</feature>
<evidence type="ECO:0000313" key="3">
    <source>
        <dbReference type="EMBL" id="KRN10431.1"/>
    </source>
</evidence>
<dbReference type="Proteomes" id="UP000050898">
    <property type="component" value="Unassembled WGS sequence"/>
</dbReference>
<accession>A0A0R2E2E2</accession>
<dbReference type="SUPFAM" id="SSF81301">
    <property type="entry name" value="Nucleotidyltransferase"/>
    <property type="match status" value="1"/>
</dbReference>
<organism evidence="3 4">
    <name type="scientific">Liquorilactobacillus mali KCTC 3596 = DSM 20444</name>
    <dbReference type="NCBI Taxonomy" id="1046596"/>
    <lineage>
        <taxon>Bacteria</taxon>
        <taxon>Bacillati</taxon>
        <taxon>Bacillota</taxon>
        <taxon>Bacilli</taxon>
        <taxon>Lactobacillales</taxon>
        <taxon>Lactobacillaceae</taxon>
        <taxon>Liquorilactobacillus</taxon>
    </lineage>
</organism>
<proteinExistence type="predicted"/>
<dbReference type="InterPro" id="IPR043519">
    <property type="entry name" value="NT_sf"/>
</dbReference>
<evidence type="ECO:0000256" key="1">
    <source>
        <dbReference type="ARBA" id="ARBA00022679"/>
    </source>
</evidence>
<evidence type="ECO:0000259" key="2">
    <source>
        <dbReference type="Pfam" id="PF13427"/>
    </source>
</evidence>
<dbReference type="GO" id="GO:0016740">
    <property type="term" value="F:transferase activity"/>
    <property type="evidence" value="ECO:0007669"/>
    <property type="project" value="UniProtKB-KW"/>
</dbReference>
<keyword evidence="4" id="KW-1185">Reference proteome</keyword>
<comment type="caution">
    <text evidence="3">The sequence shown here is derived from an EMBL/GenBank/DDBJ whole genome shotgun (WGS) entry which is preliminary data.</text>
</comment>